<protein>
    <submittedName>
        <fullName evidence="1">Uncharacterized protein</fullName>
    </submittedName>
</protein>
<accession>A0ABV1WNQ6</accession>
<dbReference type="RefSeq" id="WP_350776801.1">
    <property type="nucleotide sequence ID" value="NZ_JBEPEK010000011.1"/>
</dbReference>
<gene>
    <name evidence="1" type="ORF">ABT404_02930</name>
</gene>
<keyword evidence="2" id="KW-1185">Reference proteome</keyword>
<name>A0ABV1WNQ6_9ACTN</name>
<evidence type="ECO:0000313" key="2">
    <source>
        <dbReference type="Proteomes" id="UP001474181"/>
    </source>
</evidence>
<proteinExistence type="predicted"/>
<comment type="caution">
    <text evidence="1">The sequence shown here is derived from an EMBL/GenBank/DDBJ whole genome shotgun (WGS) entry which is preliminary data.</text>
</comment>
<dbReference type="EMBL" id="JBEPEK010000011">
    <property type="protein sequence ID" value="MER7178442.1"/>
    <property type="molecule type" value="Genomic_DNA"/>
</dbReference>
<reference evidence="1 2" key="1">
    <citation type="submission" date="2024-06" db="EMBL/GenBank/DDBJ databases">
        <title>The Natural Products Discovery Center: Release of the First 8490 Sequenced Strains for Exploring Actinobacteria Biosynthetic Diversity.</title>
        <authorList>
            <person name="Kalkreuter E."/>
            <person name="Kautsar S.A."/>
            <person name="Yang D."/>
            <person name="Bader C.D."/>
            <person name="Teijaro C.N."/>
            <person name="Fluegel L."/>
            <person name="Davis C.M."/>
            <person name="Simpson J.R."/>
            <person name="Lauterbach L."/>
            <person name="Steele A.D."/>
            <person name="Gui C."/>
            <person name="Meng S."/>
            <person name="Li G."/>
            <person name="Viehrig K."/>
            <person name="Ye F."/>
            <person name="Su P."/>
            <person name="Kiefer A.F."/>
            <person name="Nichols A."/>
            <person name="Cepeda A.J."/>
            <person name="Yan W."/>
            <person name="Fan B."/>
            <person name="Jiang Y."/>
            <person name="Adhikari A."/>
            <person name="Zheng C.-J."/>
            <person name="Schuster L."/>
            <person name="Cowan T.M."/>
            <person name="Smanski M.J."/>
            <person name="Chevrette M.G."/>
            <person name="De Carvalho L.P.S."/>
            <person name="Shen B."/>
        </authorList>
    </citation>
    <scope>NUCLEOTIDE SEQUENCE [LARGE SCALE GENOMIC DNA]</scope>
    <source>
        <strain evidence="1 2">NPDC000234</strain>
    </source>
</reference>
<organism evidence="1 2">
    <name type="scientific">Streptomyces hyaluromycini</name>
    <dbReference type="NCBI Taxonomy" id="1377993"/>
    <lineage>
        <taxon>Bacteria</taxon>
        <taxon>Bacillati</taxon>
        <taxon>Actinomycetota</taxon>
        <taxon>Actinomycetes</taxon>
        <taxon>Kitasatosporales</taxon>
        <taxon>Streptomycetaceae</taxon>
        <taxon>Streptomyces</taxon>
    </lineage>
</organism>
<sequence length="50" mass="5283">MDRPGARIFDMTGRPMRGGGVVASSAVTEDEVLSEWIGQGYAFAASLPPK</sequence>
<dbReference type="Proteomes" id="UP001474181">
    <property type="component" value="Unassembled WGS sequence"/>
</dbReference>
<evidence type="ECO:0000313" key="1">
    <source>
        <dbReference type="EMBL" id="MER7178442.1"/>
    </source>
</evidence>